<keyword evidence="9 12" id="KW-0030">Aminoacyl-tRNA synthetase</keyword>
<comment type="similarity">
    <text evidence="3 12">Belongs to the class-II aminoacyl-tRNA synthetase family. Type-1 seryl-tRNA synthetase subfamily.</text>
</comment>
<feature type="binding site" evidence="13">
    <location>
        <position position="231"/>
    </location>
    <ligand>
        <name>L-serine</name>
        <dbReference type="ChEBI" id="CHEBI:33384"/>
    </ligand>
</feature>
<dbReference type="GO" id="GO:0005524">
    <property type="term" value="F:ATP binding"/>
    <property type="evidence" value="ECO:0007669"/>
    <property type="project" value="UniProtKB-UniRule"/>
</dbReference>
<dbReference type="InterPro" id="IPR002317">
    <property type="entry name" value="Ser-tRNA-ligase_type_1"/>
</dbReference>
<dbReference type="GO" id="GO:0016260">
    <property type="term" value="P:selenocysteine biosynthetic process"/>
    <property type="evidence" value="ECO:0007669"/>
    <property type="project" value="UniProtKB-UniRule"/>
</dbReference>
<dbReference type="SUPFAM" id="SSF55681">
    <property type="entry name" value="Class II aaRS and biotin synthetases"/>
    <property type="match status" value="1"/>
</dbReference>
<dbReference type="GO" id="GO:0140096">
    <property type="term" value="F:catalytic activity, acting on a protein"/>
    <property type="evidence" value="ECO:0007669"/>
    <property type="project" value="UniProtKB-ARBA"/>
</dbReference>
<name>A0A9X3WXK5_9BACI</name>
<dbReference type="InterPro" id="IPR015866">
    <property type="entry name" value="Ser-tRNA-synth_1_N"/>
</dbReference>
<comment type="catalytic activity">
    <reaction evidence="11 12">
        <text>tRNA(Ser) + L-serine + ATP = L-seryl-tRNA(Ser) + AMP + diphosphate + H(+)</text>
        <dbReference type="Rhea" id="RHEA:12292"/>
        <dbReference type="Rhea" id="RHEA-COMP:9669"/>
        <dbReference type="Rhea" id="RHEA-COMP:9703"/>
        <dbReference type="ChEBI" id="CHEBI:15378"/>
        <dbReference type="ChEBI" id="CHEBI:30616"/>
        <dbReference type="ChEBI" id="CHEBI:33019"/>
        <dbReference type="ChEBI" id="CHEBI:33384"/>
        <dbReference type="ChEBI" id="CHEBI:78442"/>
        <dbReference type="ChEBI" id="CHEBI:78533"/>
        <dbReference type="ChEBI" id="CHEBI:456215"/>
        <dbReference type="EC" id="6.1.1.11"/>
    </reaction>
</comment>
<dbReference type="PRINTS" id="PR00981">
    <property type="entry name" value="TRNASYNTHSER"/>
</dbReference>
<dbReference type="InterPro" id="IPR033729">
    <property type="entry name" value="SerRS_core"/>
</dbReference>
<dbReference type="NCBIfam" id="TIGR00414">
    <property type="entry name" value="serS"/>
    <property type="match status" value="1"/>
</dbReference>
<dbReference type="Pfam" id="PF02403">
    <property type="entry name" value="Seryl_tRNA_N"/>
    <property type="match status" value="1"/>
</dbReference>
<keyword evidence="7 12" id="KW-0067">ATP-binding</keyword>
<evidence type="ECO:0000313" key="18">
    <source>
        <dbReference type="Proteomes" id="UP001145050"/>
    </source>
</evidence>
<feature type="binding site" evidence="13">
    <location>
        <position position="383"/>
    </location>
    <ligand>
        <name>L-serine</name>
        <dbReference type="ChEBI" id="CHEBI:33384"/>
    </ligand>
</feature>
<keyword evidence="4 12" id="KW-0963">Cytoplasm</keyword>
<dbReference type="GO" id="GO:0004828">
    <property type="term" value="F:serine-tRNA ligase activity"/>
    <property type="evidence" value="ECO:0007669"/>
    <property type="project" value="UniProtKB-UniRule"/>
</dbReference>
<comment type="caution">
    <text evidence="17">The sequence shown here is derived from an EMBL/GenBank/DDBJ whole genome shotgun (WGS) entry which is preliminary data.</text>
</comment>
<dbReference type="PANTHER" id="PTHR43697">
    <property type="entry name" value="SERYL-TRNA SYNTHETASE"/>
    <property type="match status" value="1"/>
</dbReference>
<keyword evidence="15" id="KW-0175">Coiled coil</keyword>
<feature type="coiled-coil region" evidence="15">
    <location>
        <begin position="34"/>
        <end position="103"/>
    </location>
</feature>
<evidence type="ECO:0000256" key="8">
    <source>
        <dbReference type="ARBA" id="ARBA00022917"/>
    </source>
</evidence>
<evidence type="ECO:0000256" key="6">
    <source>
        <dbReference type="ARBA" id="ARBA00022741"/>
    </source>
</evidence>
<keyword evidence="5 12" id="KW-0436">Ligase</keyword>
<evidence type="ECO:0000256" key="3">
    <source>
        <dbReference type="ARBA" id="ARBA00010728"/>
    </source>
</evidence>
<comment type="function">
    <text evidence="12">Catalyzes the attachment of serine to tRNA(Ser). Is also able to aminoacylate tRNA(Sec) with serine, to form the misacylated tRNA L-seryl-tRNA(Sec), which will be further converted into selenocysteinyl-tRNA(Sec).</text>
</comment>
<dbReference type="Pfam" id="PF00587">
    <property type="entry name" value="tRNA-synt_2b"/>
    <property type="match status" value="1"/>
</dbReference>
<feature type="binding site" evidence="12">
    <location>
        <position position="385"/>
    </location>
    <ligand>
        <name>L-serine</name>
        <dbReference type="ChEBI" id="CHEBI:33384"/>
    </ligand>
</feature>
<dbReference type="HAMAP" id="MF_00176">
    <property type="entry name" value="Ser_tRNA_synth_type1"/>
    <property type="match status" value="1"/>
</dbReference>
<evidence type="ECO:0000256" key="14">
    <source>
        <dbReference type="PIRSR" id="PIRSR001529-2"/>
    </source>
</evidence>
<feature type="binding site" evidence="12 14">
    <location>
        <begin position="262"/>
        <end position="264"/>
    </location>
    <ligand>
        <name>ATP</name>
        <dbReference type="ChEBI" id="CHEBI:30616"/>
    </ligand>
</feature>
<dbReference type="InterPro" id="IPR006195">
    <property type="entry name" value="aa-tRNA-synth_II"/>
</dbReference>
<dbReference type="GO" id="GO:0006434">
    <property type="term" value="P:seryl-tRNA aminoacylation"/>
    <property type="evidence" value="ECO:0007669"/>
    <property type="project" value="UniProtKB-UniRule"/>
</dbReference>
<organism evidence="17 18">
    <name type="scientific">Terrihalobacillus insolitus</name>
    <dbReference type="NCBI Taxonomy" id="2950438"/>
    <lineage>
        <taxon>Bacteria</taxon>
        <taxon>Bacillati</taxon>
        <taxon>Bacillota</taxon>
        <taxon>Bacilli</taxon>
        <taxon>Bacillales</taxon>
        <taxon>Bacillaceae</taxon>
        <taxon>Terrihalobacillus</taxon>
    </lineage>
</organism>
<dbReference type="PANTHER" id="PTHR43697:SF1">
    <property type="entry name" value="SERINE--TRNA LIGASE"/>
    <property type="match status" value="1"/>
</dbReference>
<dbReference type="PROSITE" id="PS50862">
    <property type="entry name" value="AA_TRNA_LIGASE_II"/>
    <property type="match status" value="1"/>
</dbReference>
<evidence type="ECO:0000256" key="15">
    <source>
        <dbReference type="SAM" id="Coils"/>
    </source>
</evidence>
<dbReference type="Proteomes" id="UP001145050">
    <property type="component" value="Unassembled WGS sequence"/>
</dbReference>
<feature type="binding site" evidence="13">
    <location>
        <position position="262"/>
    </location>
    <ligand>
        <name>L-serine</name>
        <dbReference type="ChEBI" id="CHEBI:33384"/>
    </ligand>
</feature>
<dbReference type="InterPro" id="IPR010978">
    <property type="entry name" value="tRNA-bd_arm"/>
</dbReference>
<comment type="domain">
    <text evidence="12">Consists of two distinct domains, a catalytic core and a N-terminal extension that is involved in tRNA binding.</text>
</comment>
<keyword evidence="6 12" id="KW-0547">Nucleotide-binding</keyword>
<dbReference type="GO" id="GO:0016740">
    <property type="term" value="F:transferase activity"/>
    <property type="evidence" value="ECO:0007669"/>
    <property type="project" value="UniProtKB-ARBA"/>
</dbReference>
<feature type="binding site" evidence="12">
    <location>
        <begin position="231"/>
        <end position="233"/>
    </location>
    <ligand>
        <name>L-serine</name>
        <dbReference type="ChEBI" id="CHEBI:33384"/>
    </ligand>
</feature>
<dbReference type="InterPro" id="IPR002314">
    <property type="entry name" value="aa-tRNA-synt_IIb"/>
</dbReference>
<evidence type="ECO:0000256" key="5">
    <source>
        <dbReference type="ARBA" id="ARBA00022598"/>
    </source>
</evidence>
<reference evidence="17" key="1">
    <citation type="submission" date="2022-06" db="EMBL/GenBank/DDBJ databases">
        <title>Aquibacillus sp. a new bacterium isolated from soil saline samples.</title>
        <authorList>
            <person name="Galisteo C."/>
            <person name="De La Haba R."/>
            <person name="Sanchez-Porro C."/>
            <person name="Ventosa A."/>
        </authorList>
    </citation>
    <scope>NUCLEOTIDE SEQUENCE</scope>
    <source>
        <strain evidence="17">3ASR75-11</strain>
    </source>
</reference>
<comment type="caution">
    <text evidence="12">Lacks conserved residue(s) required for the propagation of feature annotation.</text>
</comment>
<sequence>MLEMKMLRGNYNEVKAKLKNRGEDLSDLDRFGDLDERRRKLITETEELKAKRNEVTKQISIMKKEKKDADEFIKEMREVGEKIKKLDAELKEVDTQLETLLLSIPNIPHESVPVGESEDQNVEIRTWGDVKDFSFEAKAHWELATELDILDFERASKVTGSRFVFYKGLGARLERALINFMMDLHADQHGYEEMLPPYMVNRASMTGTGQLPKFEEDAFKIDGWDYFLIPTAEVPVTNYYHDEILNGNDLPKKYVAYSASFRSEAGSAGRDTRGLIRQHQFNKVELVQFVKPEDSYNVLEELTGQAEKVLQLLELPYRVMSMCTGDLGFTAAKKYDIEVWLPSYETYREISSCSNFEAFQARRAGIRFRREEKGKPEFVHTLNGSGLALGRTVAAIIENYQQEDGSIVIPEVLRPYMGGKSVIKQ</sequence>
<protein>
    <recommendedName>
        <fullName evidence="12">Serine--tRNA ligase</fullName>
        <ecNumber evidence="12">6.1.1.11</ecNumber>
    </recommendedName>
    <alternativeName>
        <fullName evidence="12">Seryl-tRNA synthetase</fullName>
        <shortName evidence="12">SerRS</shortName>
    </alternativeName>
    <alternativeName>
        <fullName evidence="12">Seryl-tRNA(Ser/Sec) synthetase</fullName>
    </alternativeName>
</protein>
<evidence type="ECO:0000256" key="1">
    <source>
        <dbReference type="ARBA" id="ARBA00004496"/>
    </source>
</evidence>
<evidence type="ECO:0000256" key="4">
    <source>
        <dbReference type="ARBA" id="ARBA00022490"/>
    </source>
</evidence>
<comment type="pathway">
    <text evidence="2 12">Aminoacyl-tRNA biosynthesis; selenocysteinyl-tRNA(Sec) biosynthesis; L-seryl-tRNA(Sec) from L-serine and tRNA(Sec): step 1/1.</text>
</comment>
<evidence type="ECO:0000256" key="12">
    <source>
        <dbReference type="HAMAP-Rule" id="MF_00176"/>
    </source>
</evidence>
<dbReference type="GO" id="GO:0005737">
    <property type="term" value="C:cytoplasm"/>
    <property type="evidence" value="ECO:0007669"/>
    <property type="project" value="UniProtKB-SubCell"/>
</dbReference>
<evidence type="ECO:0000256" key="2">
    <source>
        <dbReference type="ARBA" id="ARBA00005045"/>
    </source>
</evidence>
<dbReference type="PIRSF" id="PIRSF001529">
    <property type="entry name" value="Ser-tRNA-synth_IIa"/>
    <property type="match status" value="1"/>
</dbReference>
<evidence type="ECO:0000313" key="17">
    <source>
        <dbReference type="EMBL" id="MDC3426106.1"/>
    </source>
</evidence>
<comment type="catalytic activity">
    <reaction evidence="10 12">
        <text>tRNA(Sec) + L-serine + ATP = L-seryl-tRNA(Sec) + AMP + diphosphate + H(+)</text>
        <dbReference type="Rhea" id="RHEA:42580"/>
        <dbReference type="Rhea" id="RHEA-COMP:9742"/>
        <dbReference type="Rhea" id="RHEA-COMP:10128"/>
        <dbReference type="ChEBI" id="CHEBI:15378"/>
        <dbReference type="ChEBI" id="CHEBI:30616"/>
        <dbReference type="ChEBI" id="CHEBI:33019"/>
        <dbReference type="ChEBI" id="CHEBI:33384"/>
        <dbReference type="ChEBI" id="CHEBI:78442"/>
        <dbReference type="ChEBI" id="CHEBI:78533"/>
        <dbReference type="ChEBI" id="CHEBI:456215"/>
        <dbReference type="EC" id="6.1.1.11"/>
    </reaction>
</comment>
<dbReference type="InterPro" id="IPR042103">
    <property type="entry name" value="SerRS_1_N_sf"/>
</dbReference>
<gene>
    <name evidence="12 17" type="primary">serS</name>
    <name evidence="17" type="ORF">NC797_16540</name>
</gene>
<dbReference type="EC" id="6.1.1.11" evidence="12"/>
<evidence type="ECO:0000256" key="11">
    <source>
        <dbReference type="ARBA" id="ARBA00048823"/>
    </source>
</evidence>
<dbReference type="AlphaFoldDB" id="A0A9X3WXK5"/>
<dbReference type="Gene3D" id="1.10.287.40">
    <property type="entry name" value="Serine-tRNA synthetase, tRNA binding domain"/>
    <property type="match status" value="1"/>
</dbReference>
<feature type="binding site" evidence="12 13">
    <location>
        <position position="285"/>
    </location>
    <ligand>
        <name>L-serine</name>
        <dbReference type="ChEBI" id="CHEBI:33384"/>
    </ligand>
</feature>
<dbReference type="InterPro" id="IPR045864">
    <property type="entry name" value="aa-tRNA-synth_II/BPL/LPL"/>
</dbReference>
<keyword evidence="18" id="KW-1185">Reference proteome</keyword>
<dbReference type="CDD" id="cd00770">
    <property type="entry name" value="SerRS_core"/>
    <property type="match status" value="1"/>
</dbReference>
<keyword evidence="8 12" id="KW-0648">Protein biosynthesis</keyword>
<evidence type="ECO:0000256" key="13">
    <source>
        <dbReference type="PIRSR" id="PIRSR001529-1"/>
    </source>
</evidence>
<proteinExistence type="inferred from homology"/>
<comment type="subunit">
    <text evidence="12">Homodimer. The tRNA molecule binds across the dimer.</text>
</comment>
<dbReference type="EMBL" id="JAMQKB010000030">
    <property type="protein sequence ID" value="MDC3426106.1"/>
    <property type="molecule type" value="Genomic_DNA"/>
</dbReference>
<comment type="subcellular location">
    <subcellularLocation>
        <location evidence="1 12">Cytoplasm</location>
    </subcellularLocation>
</comment>
<evidence type="ECO:0000259" key="16">
    <source>
        <dbReference type="PROSITE" id="PS50862"/>
    </source>
</evidence>
<evidence type="ECO:0000256" key="9">
    <source>
        <dbReference type="ARBA" id="ARBA00023146"/>
    </source>
</evidence>
<feature type="binding site" evidence="12 14">
    <location>
        <begin position="349"/>
        <end position="352"/>
    </location>
    <ligand>
        <name>ATP</name>
        <dbReference type="ChEBI" id="CHEBI:30616"/>
    </ligand>
</feature>
<feature type="domain" description="Aminoacyl-transfer RNA synthetases class-II family profile" evidence="16">
    <location>
        <begin position="172"/>
        <end position="410"/>
    </location>
</feature>
<accession>A0A9X3WXK5</accession>
<evidence type="ECO:0000256" key="7">
    <source>
        <dbReference type="ARBA" id="ARBA00022840"/>
    </source>
</evidence>
<dbReference type="SUPFAM" id="SSF46589">
    <property type="entry name" value="tRNA-binding arm"/>
    <property type="match status" value="1"/>
</dbReference>
<dbReference type="Gene3D" id="3.30.930.10">
    <property type="entry name" value="Bira Bifunctional Protein, Domain 2"/>
    <property type="match status" value="1"/>
</dbReference>
<evidence type="ECO:0000256" key="10">
    <source>
        <dbReference type="ARBA" id="ARBA00047929"/>
    </source>
</evidence>
<dbReference type="RefSeq" id="WP_272437926.1">
    <property type="nucleotide sequence ID" value="NZ_JAMQKB010000030.1"/>
</dbReference>